<dbReference type="RefSeq" id="WP_172697616.1">
    <property type="nucleotide sequence ID" value="NZ_WKPR01000007.1"/>
</dbReference>
<dbReference type="SMART" id="SM00644">
    <property type="entry name" value="Ami_2"/>
    <property type="match status" value="1"/>
</dbReference>
<evidence type="ECO:0000313" key="3">
    <source>
        <dbReference type="Proteomes" id="UP000434475"/>
    </source>
</evidence>
<comment type="caution">
    <text evidence="2">The sequence shown here is derived from an EMBL/GenBank/DDBJ whole genome shotgun (WGS) entry which is preliminary data.</text>
</comment>
<sequence>MSNSGLATYTLISPNKNSPRNHKIDTISIHCFVGQVTAKRGCEVFQPSSKQASCNYVVGYDGSIGLCVEEKDRSWCTSSSSNDHRAITIETASENKAPYKVTAAAYAALLDLVTDICRRNGAKKLLWFGDKAKTLAYAPKSGEMVMTVHRWFANKSCPGDYLYNLHGEIAAEVTKRLGGSSSTTSPSTGASGSAQTAVNYTVKVTATDLNIRSGPGTNYGSKGAINPGVYTIVAEAGGTGASKWGKLKSGAGWISLDYATKTGTSSSTASKAVTVGSTVTIQAGAVYGGLTTSRGAKVPDYVSGKNRRYTVKQIATHKGVQEALLKEITSWVALSYLTVV</sequence>
<dbReference type="InterPro" id="IPR036505">
    <property type="entry name" value="Amidase/PGRP_sf"/>
</dbReference>
<dbReference type="EMBL" id="WKPR01000007">
    <property type="protein sequence ID" value="MSB19763.1"/>
    <property type="molecule type" value="Genomic_DNA"/>
</dbReference>
<evidence type="ECO:0000313" key="2">
    <source>
        <dbReference type="EMBL" id="MSB19763.1"/>
    </source>
</evidence>
<dbReference type="GO" id="GO:0008745">
    <property type="term" value="F:N-acetylmuramoyl-L-alanine amidase activity"/>
    <property type="evidence" value="ECO:0007669"/>
    <property type="project" value="InterPro"/>
</dbReference>
<gene>
    <name evidence="2" type="ORF">GKE97_09545</name>
</gene>
<dbReference type="Pfam" id="PF01510">
    <property type="entry name" value="Amidase_2"/>
    <property type="match status" value="1"/>
</dbReference>
<reference evidence="2 3" key="1">
    <citation type="journal article" date="2019" name="Nat. Med.">
        <title>A library of human gut bacterial isolates paired with longitudinal multiomics data enables mechanistic microbiome research.</title>
        <authorList>
            <person name="Poyet M."/>
            <person name="Groussin M."/>
            <person name="Gibbons S.M."/>
            <person name="Avila-Pacheco J."/>
            <person name="Jiang X."/>
            <person name="Kearney S.M."/>
            <person name="Perrotta A.R."/>
            <person name="Berdy B."/>
            <person name="Zhao S."/>
            <person name="Lieberman T.D."/>
            <person name="Swanson P.K."/>
            <person name="Smith M."/>
            <person name="Roesemann S."/>
            <person name="Alexander J.E."/>
            <person name="Rich S.A."/>
            <person name="Livny J."/>
            <person name="Vlamakis H."/>
            <person name="Clish C."/>
            <person name="Bullock K."/>
            <person name="Deik A."/>
            <person name="Scott J."/>
            <person name="Pierce K.A."/>
            <person name="Xavier R.J."/>
            <person name="Alm E.J."/>
        </authorList>
    </citation>
    <scope>NUCLEOTIDE SEQUENCE [LARGE SCALE GENOMIC DNA]</scope>
    <source>
        <strain evidence="2 3">BIOML-A2</strain>
    </source>
</reference>
<dbReference type="Gene3D" id="3.40.80.10">
    <property type="entry name" value="Peptidoglycan recognition protein-like"/>
    <property type="match status" value="1"/>
</dbReference>
<protein>
    <submittedName>
        <fullName evidence="2">N-acetylmuramoyl-L-alanine amidase</fullName>
    </submittedName>
</protein>
<proteinExistence type="predicted"/>
<accession>A0A6I2R2R4</accession>
<dbReference type="InterPro" id="IPR002502">
    <property type="entry name" value="Amidase_domain"/>
</dbReference>
<dbReference type="Gene3D" id="2.30.30.40">
    <property type="entry name" value="SH3 Domains"/>
    <property type="match status" value="1"/>
</dbReference>
<dbReference type="SUPFAM" id="SSF55846">
    <property type="entry name" value="N-acetylmuramoyl-L-alanine amidase-like"/>
    <property type="match status" value="1"/>
</dbReference>
<name>A0A6I2R2R4_FLAPL</name>
<dbReference type="AlphaFoldDB" id="A0A6I2R2R4"/>
<evidence type="ECO:0000259" key="1">
    <source>
        <dbReference type="SMART" id="SM00644"/>
    </source>
</evidence>
<dbReference type="Proteomes" id="UP000434475">
    <property type="component" value="Unassembled WGS sequence"/>
</dbReference>
<dbReference type="GO" id="GO:0009253">
    <property type="term" value="P:peptidoglycan catabolic process"/>
    <property type="evidence" value="ECO:0007669"/>
    <property type="project" value="InterPro"/>
</dbReference>
<organism evidence="2 3">
    <name type="scientific">Flavonifractor plautii</name>
    <name type="common">Fusobacterium plautii</name>
    <dbReference type="NCBI Taxonomy" id="292800"/>
    <lineage>
        <taxon>Bacteria</taxon>
        <taxon>Bacillati</taxon>
        <taxon>Bacillota</taxon>
        <taxon>Clostridia</taxon>
        <taxon>Eubacteriales</taxon>
        <taxon>Oscillospiraceae</taxon>
        <taxon>Flavonifractor</taxon>
    </lineage>
</organism>
<feature type="domain" description="N-acetylmuramoyl-L-alanine amidase" evidence="1">
    <location>
        <begin position="13"/>
        <end position="159"/>
    </location>
</feature>